<evidence type="ECO:0000313" key="11">
    <source>
        <dbReference type="Proteomes" id="UP000178565"/>
    </source>
</evidence>
<keyword evidence="5" id="KW-0448">Lipopolysaccharide biosynthesis</keyword>
<keyword evidence="6 8" id="KW-1133">Transmembrane helix</keyword>
<evidence type="ECO:0000256" key="4">
    <source>
        <dbReference type="ARBA" id="ARBA00022692"/>
    </source>
</evidence>
<dbReference type="GO" id="GO:0005886">
    <property type="term" value="C:plasma membrane"/>
    <property type="evidence" value="ECO:0007669"/>
    <property type="project" value="TreeGrafter"/>
</dbReference>
<feature type="transmembrane region" description="Helical" evidence="8">
    <location>
        <begin position="212"/>
        <end position="231"/>
    </location>
</feature>
<dbReference type="EMBL" id="MFDM01000028">
    <property type="protein sequence ID" value="OGE42241.1"/>
    <property type="molecule type" value="Genomic_DNA"/>
</dbReference>
<comment type="caution">
    <text evidence="10">The sequence shown here is derived from an EMBL/GenBank/DDBJ whole genome shotgun (WGS) entry which is preliminary data.</text>
</comment>
<dbReference type="GO" id="GO:0009103">
    <property type="term" value="P:lipopolysaccharide biosynthetic process"/>
    <property type="evidence" value="ECO:0007669"/>
    <property type="project" value="UniProtKB-KW"/>
</dbReference>
<name>A0A1F5KNN4_9BACT</name>
<evidence type="ECO:0000313" key="10">
    <source>
        <dbReference type="EMBL" id="OGE42241.1"/>
    </source>
</evidence>
<evidence type="ECO:0000256" key="7">
    <source>
        <dbReference type="ARBA" id="ARBA00023136"/>
    </source>
</evidence>
<gene>
    <name evidence="10" type="ORF">A3B45_04405</name>
</gene>
<dbReference type="GO" id="GO:0099621">
    <property type="term" value="F:undecaprenyl-phosphate 4-deoxy-4-formamido-L-arabinose transferase activity"/>
    <property type="evidence" value="ECO:0007669"/>
    <property type="project" value="TreeGrafter"/>
</dbReference>
<dbReference type="STRING" id="1797785.A3B45_04405"/>
<evidence type="ECO:0000256" key="2">
    <source>
        <dbReference type="ARBA" id="ARBA00022676"/>
    </source>
</evidence>
<dbReference type="InterPro" id="IPR029044">
    <property type="entry name" value="Nucleotide-diphossugar_trans"/>
</dbReference>
<dbReference type="InterPro" id="IPR050256">
    <property type="entry name" value="Glycosyltransferase_2"/>
</dbReference>
<keyword evidence="1" id="KW-1003">Cell membrane</keyword>
<keyword evidence="7 8" id="KW-0472">Membrane</keyword>
<sequence>MIKYSWILPVKNEDQSLPQLITEIGRAMKKRSGWEIIAINDGSEDLSPITLTYLSSLTPQLKLINFRTAQGKWAALRAGFEVARGRIIITSDSDLQDDPLEVNKLLAKINHGFDLVSGWRKIRYDSSYKRWISRFGNQLAAILSGQPFLDLNSSFKVYKREVLAEIPKHGSLLRFSLLFAKKLGFKVCEVSVNHRPRTYGKSKFGLVKYLRIIYDLILVMLLFTGSGRVGLDSGRLRRAK</sequence>
<dbReference type="CDD" id="cd04179">
    <property type="entry name" value="DPM_DPG-synthase_like"/>
    <property type="match status" value="1"/>
</dbReference>
<dbReference type="AlphaFoldDB" id="A0A1F5KNN4"/>
<reference evidence="10 11" key="1">
    <citation type="journal article" date="2016" name="Nat. Commun.">
        <title>Thousands of microbial genomes shed light on interconnected biogeochemical processes in an aquifer system.</title>
        <authorList>
            <person name="Anantharaman K."/>
            <person name="Brown C.T."/>
            <person name="Hug L.A."/>
            <person name="Sharon I."/>
            <person name="Castelle C.J."/>
            <person name="Probst A.J."/>
            <person name="Thomas B.C."/>
            <person name="Singh A."/>
            <person name="Wilkins M.J."/>
            <person name="Karaoz U."/>
            <person name="Brodie E.L."/>
            <person name="Williams K.H."/>
            <person name="Hubbard S.S."/>
            <person name="Banfield J.F."/>
        </authorList>
    </citation>
    <scope>NUCLEOTIDE SEQUENCE [LARGE SCALE GENOMIC DNA]</scope>
</reference>
<keyword evidence="4 8" id="KW-0812">Transmembrane</keyword>
<dbReference type="InterPro" id="IPR001173">
    <property type="entry name" value="Glyco_trans_2-like"/>
</dbReference>
<keyword evidence="3" id="KW-0808">Transferase</keyword>
<dbReference type="PANTHER" id="PTHR48090:SF3">
    <property type="entry name" value="UNDECAPRENYL-PHOSPHATE 4-DEOXY-4-FORMAMIDO-L-ARABINOSE TRANSFERASE"/>
    <property type="match status" value="1"/>
</dbReference>
<evidence type="ECO:0000256" key="5">
    <source>
        <dbReference type="ARBA" id="ARBA00022985"/>
    </source>
</evidence>
<protein>
    <recommendedName>
        <fullName evidence="9">Glycosyltransferase 2-like domain-containing protein</fullName>
    </recommendedName>
</protein>
<accession>A0A1F5KNN4</accession>
<proteinExistence type="predicted"/>
<evidence type="ECO:0000256" key="8">
    <source>
        <dbReference type="SAM" id="Phobius"/>
    </source>
</evidence>
<keyword evidence="2" id="KW-0328">Glycosyltransferase</keyword>
<organism evidence="10 11">
    <name type="scientific">Candidatus Daviesbacteria bacterium RIFCSPLOWO2_01_FULL_39_12</name>
    <dbReference type="NCBI Taxonomy" id="1797785"/>
    <lineage>
        <taxon>Bacteria</taxon>
        <taxon>Candidatus Daviesiibacteriota</taxon>
    </lineage>
</organism>
<dbReference type="PANTHER" id="PTHR48090">
    <property type="entry name" value="UNDECAPRENYL-PHOSPHATE 4-DEOXY-4-FORMAMIDO-L-ARABINOSE TRANSFERASE-RELATED"/>
    <property type="match status" value="1"/>
</dbReference>
<evidence type="ECO:0000259" key="9">
    <source>
        <dbReference type="Pfam" id="PF00535"/>
    </source>
</evidence>
<dbReference type="Gene3D" id="3.90.550.10">
    <property type="entry name" value="Spore Coat Polysaccharide Biosynthesis Protein SpsA, Chain A"/>
    <property type="match status" value="1"/>
</dbReference>
<feature type="domain" description="Glycosyltransferase 2-like" evidence="9">
    <location>
        <begin position="5"/>
        <end position="165"/>
    </location>
</feature>
<evidence type="ECO:0000256" key="1">
    <source>
        <dbReference type="ARBA" id="ARBA00022475"/>
    </source>
</evidence>
<evidence type="ECO:0000256" key="6">
    <source>
        <dbReference type="ARBA" id="ARBA00022989"/>
    </source>
</evidence>
<dbReference type="SUPFAM" id="SSF53448">
    <property type="entry name" value="Nucleotide-diphospho-sugar transferases"/>
    <property type="match status" value="1"/>
</dbReference>
<dbReference type="Proteomes" id="UP000178565">
    <property type="component" value="Unassembled WGS sequence"/>
</dbReference>
<evidence type="ECO:0000256" key="3">
    <source>
        <dbReference type="ARBA" id="ARBA00022679"/>
    </source>
</evidence>
<dbReference type="Pfam" id="PF00535">
    <property type="entry name" value="Glycos_transf_2"/>
    <property type="match status" value="1"/>
</dbReference>